<name>A0A7R9M5F4_9ACAR</name>
<evidence type="ECO:0000256" key="4">
    <source>
        <dbReference type="ARBA" id="ARBA00022989"/>
    </source>
</evidence>
<evidence type="ECO:0000256" key="5">
    <source>
        <dbReference type="ARBA" id="ARBA00023136"/>
    </source>
</evidence>
<keyword evidence="5 11" id="KW-0472">Membrane</keyword>
<evidence type="ECO:0000256" key="9">
    <source>
        <dbReference type="PROSITE-ProRule" id="PRU00124"/>
    </source>
</evidence>
<evidence type="ECO:0000256" key="7">
    <source>
        <dbReference type="ARBA" id="ARBA00023170"/>
    </source>
</evidence>
<feature type="region of interest" description="Disordered" evidence="10">
    <location>
        <begin position="66"/>
        <end position="149"/>
    </location>
</feature>
<dbReference type="PRINTS" id="PR00261">
    <property type="entry name" value="LDLRECEPTOR"/>
</dbReference>
<keyword evidence="8" id="KW-0325">Glycoprotein</keyword>
<dbReference type="SMART" id="SM00192">
    <property type="entry name" value="LDLa"/>
    <property type="match status" value="3"/>
</dbReference>
<reference evidence="12" key="1">
    <citation type="submission" date="2020-11" db="EMBL/GenBank/DDBJ databases">
        <authorList>
            <person name="Tran Van P."/>
        </authorList>
    </citation>
    <scope>NUCLEOTIDE SEQUENCE</scope>
</reference>
<keyword evidence="2 11" id="KW-0812">Transmembrane</keyword>
<feature type="disulfide bond" evidence="9">
    <location>
        <begin position="408"/>
        <end position="423"/>
    </location>
</feature>
<feature type="compositionally biased region" description="Polar residues" evidence="10">
    <location>
        <begin position="81"/>
        <end position="115"/>
    </location>
</feature>
<evidence type="ECO:0000256" key="11">
    <source>
        <dbReference type="SAM" id="Phobius"/>
    </source>
</evidence>
<dbReference type="AlphaFoldDB" id="A0A7R9M5F4"/>
<keyword evidence="6 9" id="KW-1015">Disulfide bond</keyword>
<dbReference type="OrthoDB" id="9990982at2759"/>
<dbReference type="Gene3D" id="4.10.400.10">
    <property type="entry name" value="Low-density Lipoprotein Receptor"/>
    <property type="match status" value="3"/>
</dbReference>
<dbReference type="PROSITE" id="PS50068">
    <property type="entry name" value="LDLRA_2"/>
    <property type="match status" value="3"/>
</dbReference>
<evidence type="ECO:0000256" key="6">
    <source>
        <dbReference type="ARBA" id="ARBA00023157"/>
    </source>
</evidence>
<proteinExistence type="predicted"/>
<dbReference type="SUPFAM" id="SSF57424">
    <property type="entry name" value="LDL receptor-like module"/>
    <property type="match status" value="3"/>
</dbReference>
<feature type="compositionally biased region" description="Polar residues" evidence="10">
    <location>
        <begin position="135"/>
        <end position="149"/>
    </location>
</feature>
<dbReference type="GO" id="GO:0005041">
    <property type="term" value="F:low-density lipoprotein particle receptor activity"/>
    <property type="evidence" value="ECO:0007669"/>
    <property type="project" value="TreeGrafter"/>
</dbReference>
<dbReference type="GO" id="GO:0005886">
    <property type="term" value="C:plasma membrane"/>
    <property type="evidence" value="ECO:0007669"/>
    <property type="project" value="TreeGrafter"/>
</dbReference>
<evidence type="ECO:0000256" key="3">
    <source>
        <dbReference type="ARBA" id="ARBA00022737"/>
    </source>
</evidence>
<evidence type="ECO:0000313" key="13">
    <source>
        <dbReference type="Proteomes" id="UP000728032"/>
    </source>
</evidence>
<sequence length="482" mass="51013">MGDRTATEATNGRPKTAKSAQTPAKREKSACLSSLSTKTCFFCSGFLVGVLLSVLFLAAFQNGGQSARKPLRSAQKGRSLDVSSGGTSGAPNSRTPVTAVTQSPTASPPDVSTVSEAAANESTRREEWSPEGVTDGSTAASAPPNTTYWTTDVSTRATEVTTTQSSFETLNETQEVLKTTESTESSAKEVFTETTTLWTTEEPLFATNVSSEDVFVANVSTIGTSVEKKATETTTFEEVMTGNTTTTALPPPSTTLWTNSSEEVMTGNVSTLTTVFPLSLNSSETSEEVFLGNVSTIKTLVATETTTAPLESNTTAKNWTLSAENATTVETTAKENATTEESCLSSHFLCPNESHCLPLERICDGFVDCFVDAFDEHNCSESDCGLNFRCGAANDTTQVQCVSRRALCDGIWDCGDGRDESGCGTGRECPAGEFLCRDGSRCIKGKEACDGFTHCADHSDEIGCGEWRGGASFGINSNACLQ</sequence>
<comment type="caution">
    <text evidence="9">Lacks conserved residue(s) required for the propagation of feature annotation.</text>
</comment>
<gene>
    <name evidence="12" type="ORF">ONB1V03_LOCUS10447</name>
</gene>
<dbReference type="Proteomes" id="UP000728032">
    <property type="component" value="Unassembled WGS sequence"/>
</dbReference>
<evidence type="ECO:0000256" key="2">
    <source>
        <dbReference type="ARBA" id="ARBA00022692"/>
    </source>
</evidence>
<feature type="disulfide bond" evidence="9">
    <location>
        <begin position="449"/>
        <end position="464"/>
    </location>
</feature>
<protein>
    <submittedName>
        <fullName evidence="12">Uncharacterized protein</fullName>
    </submittedName>
</protein>
<comment type="subcellular location">
    <subcellularLocation>
        <location evidence="1">Membrane</location>
        <topology evidence="1">Single-pass membrane protein</topology>
    </subcellularLocation>
</comment>
<feature type="region of interest" description="Disordered" evidence="10">
    <location>
        <begin position="1"/>
        <end position="27"/>
    </location>
</feature>
<organism evidence="12">
    <name type="scientific">Oppiella nova</name>
    <dbReference type="NCBI Taxonomy" id="334625"/>
    <lineage>
        <taxon>Eukaryota</taxon>
        <taxon>Metazoa</taxon>
        <taxon>Ecdysozoa</taxon>
        <taxon>Arthropoda</taxon>
        <taxon>Chelicerata</taxon>
        <taxon>Arachnida</taxon>
        <taxon>Acari</taxon>
        <taxon>Acariformes</taxon>
        <taxon>Sarcoptiformes</taxon>
        <taxon>Oribatida</taxon>
        <taxon>Brachypylina</taxon>
        <taxon>Oppioidea</taxon>
        <taxon>Oppiidae</taxon>
        <taxon>Oppiella</taxon>
    </lineage>
</organism>
<feature type="transmembrane region" description="Helical" evidence="11">
    <location>
        <begin position="39"/>
        <end position="60"/>
    </location>
</feature>
<keyword evidence="7" id="KW-0675">Receptor</keyword>
<dbReference type="EMBL" id="CAJPVJ010007108">
    <property type="protein sequence ID" value="CAG2170981.1"/>
    <property type="molecule type" value="Genomic_DNA"/>
</dbReference>
<evidence type="ECO:0000256" key="1">
    <source>
        <dbReference type="ARBA" id="ARBA00004167"/>
    </source>
</evidence>
<dbReference type="InterPro" id="IPR036055">
    <property type="entry name" value="LDL_receptor-like_sf"/>
</dbReference>
<evidence type="ECO:0000256" key="10">
    <source>
        <dbReference type="SAM" id="MobiDB-lite"/>
    </source>
</evidence>
<dbReference type="Pfam" id="PF00057">
    <property type="entry name" value="Ldl_recept_a"/>
    <property type="match status" value="1"/>
</dbReference>
<accession>A0A7R9M5F4</accession>
<dbReference type="GO" id="GO:0043235">
    <property type="term" value="C:receptor complex"/>
    <property type="evidence" value="ECO:0007669"/>
    <property type="project" value="TreeGrafter"/>
</dbReference>
<keyword evidence="13" id="KW-1185">Reference proteome</keyword>
<dbReference type="PANTHER" id="PTHR22722:SF5">
    <property type="entry name" value="LOW-DENSITY LIPOPROTEIN RECEPTOR-RELATED PROTEIN 1B"/>
    <property type="match status" value="1"/>
</dbReference>
<evidence type="ECO:0000256" key="8">
    <source>
        <dbReference type="ARBA" id="ARBA00023180"/>
    </source>
</evidence>
<keyword evidence="3" id="KW-0677">Repeat</keyword>
<dbReference type="InterPro" id="IPR023415">
    <property type="entry name" value="LDLR_class-A_CS"/>
</dbReference>
<dbReference type="InterPro" id="IPR002172">
    <property type="entry name" value="LDrepeatLR_classA_rpt"/>
</dbReference>
<keyword evidence="4 11" id="KW-1133">Transmembrane helix</keyword>
<dbReference type="PROSITE" id="PS01209">
    <property type="entry name" value="LDLRA_1"/>
    <property type="match status" value="1"/>
</dbReference>
<dbReference type="EMBL" id="OC921933">
    <property type="protein sequence ID" value="CAD7653794.1"/>
    <property type="molecule type" value="Genomic_DNA"/>
</dbReference>
<dbReference type="PANTHER" id="PTHR22722">
    <property type="entry name" value="LOW-DENSITY LIPOPROTEIN RECEPTOR-RELATED PROTEIN 2-RELATED"/>
    <property type="match status" value="1"/>
</dbReference>
<evidence type="ECO:0000313" key="12">
    <source>
        <dbReference type="EMBL" id="CAD7653794.1"/>
    </source>
</evidence>
<dbReference type="InterPro" id="IPR051221">
    <property type="entry name" value="LDLR-related"/>
</dbReference>
<dbReference type="CDD" id="cd00112">
    <property type="entry name" value="LDLa"/>
    <property type="match status" value="3"/>
</dbReference>